<feature type="transmembrane region" description="Helical" evidence="1">
    <location>
        <begin position="152"/>
        <end position="180"/>
    </location>
</feature>
<evidence type="ECO:0000313" key="3">
    <source>
        <dbReference type="Proteomes" id="UP000192578"/>
    </source>
</evidence>
<evidence type="ECO:0000313" key="2">
    <source>
        <dbReference type="EMBL" id="OQV19461.1"/>
    </source>
</evidence>
<sequence length="227" mass="25393">MDHFERHVRHRWSLPCCVIYYQHGLIAVSRMWAIIHPTSLPSLAHQTTSLRTLRMCLDVSPPLYGPVLGPGHGVLPSDPCGESVPVSVEYLSTVCLRGNRAADPLPAAYYCSNYGLFVVYFKKQFRNSNRESTIRPIATEAVRAARRNRSGLILLAIMSLCALASWAPINGAGFVITFILDYSPSDYMYEVFEAMVNIQMSADPVIFLLALGNLRNSVRRLPSRFKS</sequence>
<accession>A0A1W0WW93</accession>
<keyword evidence="3" id="KW-1185">Reference proteome</keyword>
<organism evidence="2 3">
    <name type="scientific">Hypsibius exemplaris</name>
    <name type="common">Freshwater tardigrade</name>
    <dbReference type="NCBI Taxonomy" id="2072580"/>
    <lineage>
        <taxon>Eukaryota</taxon>
        <taxon>Metazoa</taxon>
        <taxon>Ecdysozoa</taxon>
        <taxon>Tardigrada</taxon>
        <taxon>Eutardigrada</taxon>
        <taxon>Parachela</taxon>
        <taxon>Hypsibioidea</taxon>
        <taxon>Hypsibiidae</taxon>
        <taxon>Hypsibius</taxon>
    </lineage>
</organism>
<dbReference type="Gene3D" id="1.20.1070.10">
    <property type="entry name" value="Rhodopsin 7-helix transmembrane proteins"/>
    <property type="match status" value="1"/>
</dbReference>
<evidence type="ECO:0008006" key="4">
    <source>
        <dbReference type="Google" id="ProtNLM"/>
    </source>
</evidence>
<protein>
    <recommendedName>
        <fullName evidence="4">G-protein coupled receptors family 1 profile domain-containing protein</fullName>
    </recommendedName>
</protein>
<name>A0A1W0WW93_HYPEX</name>
<dbReference type="SUPFAM" id="SSF81321">
    <property type="entry name" value="Family A G protein-coupled receptor-like"/>
    <property type="match status" value="1"/>
</dbReference>
<keyword evidence="1" id="KW-1133">Transmembrane helix</keyword>
<comment type="caution">
    <text evidence="2">The sequence shown here is derived from an EMBL/GenBank/DDBJ whole genome shotgun (WGS) entry which is preliminary data.</text>
</comment>
<dbReference type="Proteomes" id="UP000192578">
    <property type="component" value="Unassembled WGS sequence"/>
</dbReference>
<dbReference type="OrthoDB" id="10071887at2759"/>
<keyword evidence="1" id="KW-0472">Membrane</keyword>
<dbReference type="AlphaFoldDB" id="A0A1W0WW93"/>
<dbReference type="EMBL" id="MTYJ01000038">
    <property type="protein sequence ID" value="OQV19461.1"/>
    <property type="molecule type" value="Genomic_DNA"/>
</dbReference>
<gene>
    <name evidence="2" type="ORF">BV898_06452</name>
</gene>
<evidence type="ECO:0000256" key="1">
    <source>
        <dbReference type="SAM" id="Phobius"/>
    </source>
</evidence>
<proteinExistence type="predicted"/>
<reference evidence="3" key="1">
    <citation type="submission" date="2017-01" db="EMBL/GenBank/DDBJ databases">
        <title>Comparative genomics of anhydrobiosis in the tardigrade Hypsibius dujardini.</title>
        <authorList>
            <person name="Yoshida Y."/>
            <person name="Koutsovoulos G."/>
            <person name="Laetsch D."/>
            <person name="Stevens L."/>
            <person name="Kumar S."/>
            <person name="Horikawa D."/>
            <person name="Ishino K."/>
            <person name="Komine S."/>
            <person name="Tomita M."/>
            <person name="Blaxter M."/>
            <person name="Arakawa K."/>
        </authorList>
    </citation>
    <scope>NUCLEOTIDE SEQUENCE [LARGE SCALE GENOMIC DNA]</scope>
    <source>
        <strain evidence="3">Z151</strain>
    </source>
</reference>
<keyword evidence="1" id="KW-0812">Transmembrane</keyword>
<feature type="transmembrane region" description="Helical" evidence="1">
    <location>
        <begin position="192"/>
        <end position="214"/>
    </location>
</feature>